<protein>
    <submittedName>
        <fullName evidence="5">GMC oxidoreductase</fullName>
    </submittedName>
</protein>
<proteinExistence type="inferred from homology"/>
<dbReference type="AlphaFoldDB" id="A0A2J6PEQ0"/>
<dbReference type="OrthoDB" id="269227at2759"/>
<keyword evidence="3" id="KW-0285">Flavoprotein</keyword>
<sequence>MPSATTNGTNGHSNCVNGNSKSALCSVDEFLAQSYDYLIVGGGTAGLCVAARLTEDPNVTVGVLEGGENRLDDKNVLTPSLFPTLPGRPDYDWMMESIPQPAAGNKVYSMPRGKMLGGSSGINYLMYVRASRKDYDGWRDLGNEGWGWEDLVPYFQKHQTLDLPSDNLMPHAAADKYHGINGPIHTSFNDYRIPMEEEFIKACYDVSKTKNTLHDAWSGDHFGFYSSLGAVDRTGNAGTRSYAATGYLKPNLGRPNLKVLTGALVSRILLETAGQQEPRVVGAEFIVSGQTYKAKATREVVLCAGVVQTPQVLELSGIGNREVLSAAGINTIVESPSVGANFQDHVLGGMVFECAPDVISLDALHGDEYGQKQQMIYEKEHTGPFGSPGMLMGFVSYASLVSEQELQNTIAEIKKNSLAKTAFEKKQEQLIIDQLSDPKFANLQTFLIPANMDLTACGDQTKYLGPPPKGKNRVAPLICLEHPLSRGSIHITSSDPTKPPHIDPGYLRNEVDAKILAVGLRWLDQVTKSPILSKSLGERVQPPPKVSLETEEDRIKVLREHISTQYHLIGTASMGEVVDERLRVKGVKGLRVVDASVFPAHVSGNIMSTAYAVAEKGADLIKEDASRG</sequence>
<dbReference type="Pfam" id="PF00732">
    <property type="entry name" value="GMC_oxred_N"/>
    <property type="match status" value="1"/>
</dbReference>
<dbReference type="GO" id="GO:0050660">
    <property type="term" value="F:flavin adenine dinucleotide binding"/>
    <property type="evidence" value="ECO:0007669"/>
    <property type="project" value="InterPro"/>
</dbReference>
<evidence type="ECO:0000256" key="2">
    <source>
        <dbReference type="PIRSR" id="PIRSR000137-2"/>
    </source>
</evidence>
<name>A0A2J6PEQ0_9HELO</name>
<dbReference type="PANTHER" id="PTHR11552">
    <property type="entry name" value="GLUCOSE-METHANOL-CHOLINE GMC OXIDOREDUCTASE"/>
    <property type="match status" value="1"/>
</dbReference>
<dbReference type="InterPro" id="IPR012132">
    <property type="entry name" value="GMC_OxRdtase"/>
</dbReference>
<dbReference type="PIRSF" id="PIRSF000137">
    <property type="entry name" value="Alcohol_oxidase"/>
    <property type="match status" value="1"/>
</dbReference>
<keyword evidence="2 3" id="KW-0274">FAD</keyword>
<reference evidence="5 6" key="1">
    <citation type="submission" date="2016-05" db="EMBL/GenBank/DDBJ databases">
        <title>A degradative enzymes factory behind the ericoid mycorrhizal symbiosis.</title>
        <authorList>
            <consortium name="DOE Joint Genome Institute"/>
            <person name="Martino E."/>
            <person name="Morin E."/>
            <person name="Grelet G."/>
            <person name="Kuo A."/>
            <person name="Kohler A."/>
            <person name="Daghino S."/>
            <person name="Barry K."/>
            <person name="Choi C."/>
            <person name="Cichocki N."/>
            <person name="Clum A."/>
            <person name="Copeland A."/>
            <person name="Hainaut M."/>
            <person name="Haridas S."/>
            <person name="Labutti K."/>
            <person name="Lindquist E."/>
            <person name="Lipzen A."/>
            <person name="Khouja H.-R."/>
            <person name="Murat C."/>
            <person name="Ohm R."/>
            <person name="Olson A."/>
            <person name="Spatafora J."/>
            <person name="Veneault-Fourrey C."/>
            <person name="Henrissat B."/>
            <person name="Grigoriev I."/>
            <person name="Martin F."/>
            <person name="Perotto S."/>
        </authorList>
    </citation>
    <scope>NUCLEOTIDE SEQUENCE [LARGE SCALE GENOMIC DNA]</scope>
    <source>
        <strain evidence="5 6">UAMH 7357</strain>
    </source>
</reference>
<comment type="cofactor">
    <cofactor evidence="2">
        <name>FAD</name>
        <dbReference type="ChEBI" id="CHEBI:57692"/>
    </cofactor>
</comment>
<dbReference type="Gene3D" id="3.30.560.10">
    <property type="entry name" value="Glucose Oxidase, domain 3"/>
    <property type="match status" value="1"/>
</dbReference>
<feature type="binding site" evidence="2">
    <location>
        <position position="265"/>
    </location>
    <ligand>
        <name>FAD</name>
        <dbReference type="ChEBI" id="CHEBI:57692"/>
    </ligand>
</feature>
<dbReference type="SUPFAM" id="SSF51905">
    <property type="entry name" value="FAD/NAD(P)-binding domain"/>
    <property type="match status" value="1"/>
</dbReference>
<dbReference type="PROSITE" id="PS00623">
    <property type="entry name" value="GMC_OXRED_1"/>
    <property type="match status" value="1"/>
</dbReference>
<dbReference type="InterPro" id="IPR007867">
    <property type="entry name" value="GMC_OxRtase_C"/>
</dbReference>
<accession>A0A2J6PEQ0</accession>
<gene>
    <name evidence="5" type="ORF">NA56DRAFT_587045</name>
</gene>
<dbReference type="EMBL" id="KZ613548">
    <property type="protein sequence ID" value="PMD12531.1"/>
    <property type="molecule type" value="Genomic_DNA"/>
</dbReference>
<dbReference type="Gene3D" id="3.50.50.60">
    <property type="entry name" value="FAD/NAD(P)-binding domain"/>
    <property type="match status" value="1"/>
</dbReference>
<dbReference type="InterPro" id="IPR000172">
    <property type="entry name" value="GMC_OxRdtase_N"/>
</dbReference>
<keyword evidence="6" id="KW-1185">Reference proteome</keyword>
<evidence type="ECO:0000256" key="3">
    <source>
        <dbReference type="RuleBase" id="RU003968"/>
    </source>
</evidence>
<dbReference type="PANTHER" id="PTHR11552:SF210">
    <property type="entry name" value="GLUCOSE-METHANOL-CHOLINE OXIDOREDUCTASE N-TERMINAL DOMAIN-CONTAINING PROTEIN-RELATED"/>
    <property type="match status" value="1"/>
</dbReference>
<evidence type="ECO:0000256" key="1">
    <source>
        <dbReference type="ARBA" id="ARBA00010790"/>
    </source>
</evidence>
<evidence type="ECO:0000313" key="6">
    <source>
        <dbReference type="Proteomes" id="UP000235672"/>
    </source>
</evidence>
<evidence type="ECO:0000313" key="5">
    <source>
        <dbReference type="EMBL" id="PMD12531.1"/>
    </source>
</evidence>
<dbReference type="Pfam" id="PF05199">
    <property type="entry name" value="GMC_oxred_C"/>
    <property type="match status" value="1"/>
</dbReference>
<evidence type="ECO:0000259" key="4">
    <source>
        <dbReference type="PROSITE" id="PS00623"/>
    </source>
</evidence>
<dbReference type="STRING" id="1745343.A0A2J6PEQ0"/>
<dbReference type="Proteomes" id="UP000235672">
    <property type="component" value="Unassembled WGS sequence"/>
</dbReference>
<comment type="similarity">
    <text evidence="1 3">Belongs to the GMC oxidoreductase family.</text>
</comment>
<dbReference type="SUPFAM" id="SSF54373">
    <property type="entry name" value="FAD-linked reductases, C-terminal domain"/>
    <property type="match status" value="1"/>
</dbReference>
<dbReference type="GO" id="GO:0016614">
    <property type="term" value="F:oxidoreductase activity, acting on CH-OH group of donors"/>
    <property type="evidence" value="ECO:0007669"/>
    <property type="project" value="InterPro"/>
</dbReference>
<feature type="domain" description="Glucose-methanol-choline oxidoreductase N-terminal" evidence="4">
    <location>
        <begin position="113"/>
        <end position="136"/>
    </location>
</feature>
<dbReference type="InterPro" id="IPR036188">
    <property type="entry name" value="FAD/NAD-bd_sf"/>
</dbReference>
<organism evidence="5 6">
    <name type="scientific">Hyaloscypha hepaticicola</name>
    <dbReference type="NCBI Taxonomy" id="2082293"/>
    <lineage>
        <taxon>Eukaryota</taxon>
        <taxon>Fungi</taxon>
        <taxon>Dikarya</taxon>
        <taxon>Ascomycota</taxon>
        <taxon>Pezizomycotina</taxon>
        <taxon>Leotiomycetes</taxon>
        <taxon>Helotiales</taxon>
        <taxon>Hyaloscyphaceae</taxon>
        <taxon>Hyaloscypha</taxon>
    </lineage>
</organism>